<feature type="binding site" evidence="1">
    <location>
        <position position="70"/>
    </location>
    <ligand>
        <name>a divalent metal cation</name>
        <dbReference type="ChEBI" id="CHEBI:60240"/>
        <label>1</label>
    </ligand>
</feature>
<evidence type="ECO:0000256" key="1">
    <source>
        <dbReference type="PIRSR" id="PIRSR005902-1"/>
    </source>
</evidence>
<gene>
    <name evidence="2" type="ORF">SAMN05660918_1891</name>
</gene>
<dbReference type="PANTHER" id="PTHR46124">
    <property type="entry name" value="D-AMINOACYL-TRNA DEACYLASE"/>
    <property type="match status" value="1"/>
</dbReference>
<dbReference type="GO" id="GO:0046872">
    <property type="term" value="F:metal ion binding"/>
    <property type="evidence" value="ECO:0007669"/>
    <property type="project" value="UniProtKB-KW"/>
</dbReference>
<dbReference type="GO" id="GO:0005829">
    <property type="term" value="C:cytosol"/>
    <property type="evidence" value="ECO:0007669"/>
    <property type="project" value="TreeGrafter"/>
</dbReference>
<dbReference type="STRING" id="402734.SAMN05660918_1891"/>
<feature type="binding site" evidence="1">
    <location>
        <position position="105"/>
    </location>
    <ligand>
        <name>a divalent metal cation</name>
        <dbReference type="ChEBI" id="CHEBI:60240"/>
        <label>2</label>
    </ligand>
</feature>
<proteinExistence type="predicted"/>
<dbReference type="Pfam" id="PF01026">
    <property type="entry name" value="TatD_DNase"/>
    <property type="match status" value="1"/>
</dbReference>
<dbReference type="SUPFAM" id="SSF51556">
    <property type="entry name" value="Metallo-dependent hydrolases"/>
    <property type="match status" value="1"/>
</dbReference>
<dbReference type="InterPro" id="IPR001130">
    <property type="entry name" value="TatD-like"/>
</dbReference>
<dbReference type="EMBL" id="FNYA01000004">
    <property type="protein sequence ID" value="SEI91021.1"/>
    <property type="molecule type" value="Genomic_DNA"/>
</dbReference>
<reference evidence="3" key="1">
    <citation type="submission" date="2016-10" db="EMBL/GenBank/DDBJ databases">
        <authorList>
            <person name="Varghese N."/>
            <person name="Submissions S."/>
        </authorList>
    </citation>
    <scope>NUCLEOTIDE SEQUENCE [LARGE SCALE GENOMIC DNA]</scope>
    <source>
        <strain evidence="3">DSM 17934</strain>
    </source>
</reference>
<dbReference type="PANTHER" id="PTHR46124:SF3">
    <property type="entry name" value="HYDROLASE"/>
    <property type="match status" value="1"/>
</dbReference>
<feature type="binding site" evidence="1">
    <location>
        <position position="129"/>
    </location>
    <ligand>
        <name>a divalent metal cation</name>
        <dbReference type="ChEBI" id="CHEBI:60240"/>
        <label>2</label>
    </ligand>
</feature>
<dbReference type="InterPro" id="IPR032466">
    <property type="entry name" value="Metal_Hydrolase"/>
</dbReference>
<feature type="binding site" evidence="1">
    <location>
        <position position="177"/>
    </location>
    <ligand>
        <name>a divalent metal cation</name>
        <dbReference type="ChEBI" id="CHEBI:60240"/>
        <label>1</label>
    </ligand>
</feature>
<name>A0A1H6UFB9_9FLAO</name>
<dbReference type="OrthoDB" id="664222at2"/>
<evidence type="ECO:0000313" key="2">
    <source>
        <dbReference type="EMBL" id="SEI91021.1"/>
    </source>
</evidence>
<dbReference type="AlphaFoldDB" id="A0A1H6UFB9"/>
<dbReference type="Proteomes" id="UP000199702">
    <property type="component" value="Unassembled WGS sequence"/>
</dbReference>
<evidence type="ECO:0000313" key="3">
    <source>
        <dbReference type="Proteomes" id="UP000199702"/>
    </source>
</evidence>
<dbReference type="Gene3D" id="3.20.20.140">
    <property type="entry name" value="Metal-dependent hydrolases"/>
    <property type="match status" value="1"/>
</dbReference>
<keyword evidence="1" id="KW-0479">Metal-binding</keyword>
<protein>
    <submittedName>
        <fullName evidence="2">TatD DNase family protein</fullName>
    </submittedName>
</protein>
<accession>A0A1H6UFB9</accession>
<sequence>MKFINLHTHFYTNSDLILEIVNQYPNEFSEEIPLYSIGIHPWHIDDNRLSDDLKIVKEKLSLKECIALGECGLDKRIDKIYSTQIDVFEAQLDLLHQVSKPVILHCVASFDEVISCKKNSGLTSPFIIHGFSKNVQIAKQLLNQDFHLSFGKYLFRNPELGDVFKQIPNEKIFLETDTIVESLEEVYTFAAKCKNISVEEMKEIVWNNYQTVFNKKN</sequence>
<organism evidence="2 3">
    <name type="scientific">Flavobacterium terrigena</name>
    <dbReference type="NCBI Taxonomy" id="402734"/>
    <lineage>
        <taxon>Bacteria</taxon>
        <taxon>Pseudomonadati</taxon>
        <taxon>Bacteroidota</taxon>
        <taxon>Flavobacteriia</taxon>
        <taxon>Flavobacteriales</taxon>
        <taxon>Flavobacteriaceae</taxon>
        <taxon>Flavobacterium</taxon>
    </lineage>
</organism>
<dbReference type="PIRSF" id="PIRSF005902">
    <property type="entry name" value="DNase_TatD"/>
    <property type="match status" value="1"/>
</dbReference>
<dbReference type="GO" id="GO:0016788">
    <property type="term" value="F:hydrolase activity, acting on ester bonds"/>
    <property type="evidence" value="ECO:0007669"/>
    <property type="project" value="InterPro"/>
</dbReference>
<keyword evidence="3" id="KW-1185">Reference proteome</keyword>
<dbReference type="RefSeq" id="WP_091312142.1">
    <property type="nucleotide sequence ID" value="NZ_CBCSJU010000004.1"/>
</dbReference>